<feature type="domain" description="FAR1" evidence="1">
    <location>
        <begin position="33"/>
        <end position="99"/>
    </location>
</feature>
<reference evidence="2" key="1">
    <citation type="submission" date="2018-01" db="EMBL/GenBank/DDBJ databases">
        <authorList>
            <person name="Mao J.F."/>
        </authorList>
    </citation>
    <scope>NUCLEOTIDE SEQUENCE</scope>
    <source>
        <strain evidence="2">Huo1</strain>
        <tissue evidence="2">Leaf</tissue>
    </source>
</reference>
<evidence type="ECO:0000259" key="1">
    <source>
        <dbReference type="Pfam" id="PF03101"/>
    </source>
</evidence>
<dbReference type="Proteomes" id="UP000298416">
    <property type="component" value="Unassembled WGS sequence"/>
</dbReference>
<sequence>MSDIDQAAVIPDCRPELQPYIGQVFQTVEDGISFYEAYAKYCRFDTRRFGHKYAHGVKTWQTIVCSRQGEKMDADEDGSSTKRRRHSSRCQCNAKLTMNALDAQRNLSERLDFVDATKVPFLSTELLFENHAAYIYTNRIFQQVQNEIVEAHQRCRMTHFEMEDNTEIYTITDNLRNKVVVRHEVGTESYHCDFSLIDRKRVVTAKLHSLYFRLVQRAQSNDDDIVALFDGMEELSQKLFGGTVPSWSSMDKAQRIEGLYGASRPSVVNVHPPDVVSTKGSGSSSGKRIASATEKAIILQNKPKRRCAKCREMGHHDARNCGREKGKSKM</sequence>
<dbReference type="Pfam" id="PF03101">
    <property type="entry name" value="FAR1"/>
    <property type="match status" value="1"/>
</dbReference>
<organism evidence="2">
    <name type="scientific">Salvia splendens</name>
    <name type="common">Scarlet sage</name>
    <dbReference type="NCBI Taxonomy" id="180675"/>
    <lineage>
        <taxon>Eukaryota</taxon>
        <taxon>Viridiplantae</taxon>
        <taxon>Streptophyta</taxon>
        <taxon>Embryophyta</taxon>
        <taxon>Tracheophyta</taxon>
        <taxon>Spermatophyta</taxon>
        <taxon>Magnoliopsida</taxon>
        <taxon>eudicotyledons</taxon>
        <taxon>Gunneridae</taxon>
        <taxon>Pentapetalae</taxon>
        <taxon>asterids</taxon>
        <taxon>lamiids</taxon>
        <taxon>Lamiales</taxon>
        <taxon>Lamiaceae</taxon>
        <taxon>Nepetoideae</taxon>
        <taxon>Mentheae</taxon>
        <taxon>Salviinae</taxon>
        <taxon>Salvia</taxon>
        <taxon>Salvia subgen. Calosphace</taxon>
        <taxon>core Calosphace</taxon>
    </lineage>
</organism>
<comment type="caution">
    <text evidence="2">The sequence shown here is derived from an EMBL/GenBank/DDBJ whole genome shotgun (WGS) entry which is preliminary data.</text>
</comment>
<proteinExistence type="predicted"/>
<evidence type="ECO:0000313" key="3">
    <source>
        <dbReference type="Proteomes" id="UP000298416"/>
    </source>
</evidence>
<reference evidence="2" key="2">
    <citation type="submission" date="2020-08" db="EMBL/GenBank/DDBJ databases">
        <title>Plant Genome Project.</title>
        <authorList>
            <person name="Zhang R.-G."/>
        </authorList>
    </citation>
    <scope>NUCLEOTIDE SEQUENCE</scope>
    <source>
        <strain evidence="2">Huo1</strain>
        <tissue evidence="2">Leaf</tissue>
    </source>
</reference>
<dbReference type="PANTHER" id="PTHR47718">
    <property type="entry name" value="OS01G0519700 PROTEIN"/>
    <property type="match status" value="1"/>
</dbReference>
<protein>
    <recommendedName>
        <fullName evidence="1">FAR1 domain-containing protein</fullName>
    </recommendedName>
</protein>
<name>A0A8X8XL59_SALSN</name>
<gene>
    <name evidence="2" type="ORF">SASPL_126813</name>
</gene>
<dbReference type="InterPro" id="IPR004330">
    <property type="entry name" value="FAR1_DNA_bnd_dom"/>
</dbReference>
<accession>A0A8X8XL59</accession>
<dbReference type="EMBL" id="PNBA02000009">
    <property type="protein sequence ID" value="KAG6414095.1"/>
    <property type="molecule type" value="Genomic_DNA"/>
</dbReference>
<evidence type="ECO:0000313" key="2">
    <source>
        <dbReference type="EMBL" id="KAG6414095.1"/>
    </source>
</evidence>
<dbReference type="AlphaFoldDB" id="A0A8X8XL59"/>
<keyword evidence="3" id="KW-1185">Reference proteome</keyword>